<feature type="signal peptide" evidence="2">
    <location>
        <begin position="1"/>
        <end position="19"/>
    </location>
</feature>
<accession>A0ABM2WTP8</accession>
<dbReference type="RefSeq" id="XP_040592646.1">
    <property type="nucleotide sequence ID" value="XM_040736712.1"/>
</dbReference>
<feature type="compositionally biased region" description="Low complexity" evidence="1">
    <location>
        <begin position="152"/>
        <end position="173"/>
    </location>
</feature>
<evidence type="ECO:0000313" key="4">
    <source>
        <dbReference type="RefSeq" id="XP_040592646.1"/>
    </source>
</evidence>
<name>A0ABM2WTP8_MESAU</name>
<feature type="compositionally biased region" description="Basic residues" evidence="1">
    <location>
        <begin position="135"/>
        <end position="144"/>
    </location>
</feature>
<proteinExistence type="predicted"/>
<evidence type="ECO:0000256" key="2">
    <source>
        <dbReference type="SAM" id="SignalP"/>
    </source>
</evidence>
<evidence type="ECO:0000256" key="1">
    <source>
        <dbReference type="SAM" id="MobiDB-lite"/>
    </source>
</evidence>
<keyword evidence="4" id="KW-0472">Membrane</keyword>
<dbReference type="Proteomes" id="UP000886700">
    <property type="component" value="Unplaced"/>
</dbReference>
<keyword evidence="2" id="KW-0732">Signal</keyword>
<reference evidence="4" key="1">
    <citation type="submission" date="2025-08" db="UniProtKB">
        <authorList>
            <consortium name="RefSeq"/>
        </authorList>
    </citation>
    <scope>IDENTIFICATION</scope>
    <source>
        <tissue evidence="4">Liver</tissue>
    </source>
</reference>
<feature type="region of interest" description="Disordered" evidence="1">
    <location>
        <begin position="97"/>
        <end position="200"/>
    </location>
</feature>
<dbReference type="GeneID" id="101837846"/>
<keyword evidence="3" id="KW-1185">Reference proteome</keyword>
<keyword evidence="4" id="KW-0812">Transmembrane</keyword>
<feature type="chain" id="PRO_5047394514" evidence="2">
    <location>
        <begin position="20"/>
        <end position="200"/>
    </location>
</feature>
<protein>
    <submittedName>
        <fullName evidence="4">Transmembrane protein 253 isoform X2</fullName>
    </submittedName>
</protein>
<feature type="compositionally biased region" description="Basic and acidic residues" evidence="1">
    <location>
        <begin position="112"/>
        <end position="126"/>
    </location>
</feature>
<gene>
    <name evidence="4" type="primary">Tmem253</name>
</gene>
<organism evidence="3 4">
    <name type="scientific">Mesocricetus auratus</name>
    <name type="common">Golden hamster</name>
    <dbReference type="NCBI Taxonomy" id="10036"/>
    <lineage>
        <taxon>Eukaryota</taxon>
        <taxon>Metazoa</taxon>
        <taxon>Chordata</taxon>
        <taxon>Craniata</taxon>
        <taxon>Vertebrata</taxon>
        <taxon>Euteleostomi</taxon>
        <taxon>Mammalia</taxon>
        <taxon>Eutheria</taxon>
        <taxon>Euarchontoglires</taxon>
        <taxon>Glires</taxon>
        <taxon>Rodentia</taxon>
        <taxon>Myomorpha</taxon>
        <taxon>Muroidea</taxon>
        <taxon>Cricetidae</taxon>
        <taxon>Cricetinae</taxon>
        <taxon>Mesocricetus</taxon>
    </lineage>
</organism>
<evidence type="ECO:0000313" key="3">
    <source>
        <dbReference type="Proteomes" id="UP000886700"/>
    </source>
</evidence>
<sequence>MSPLFWSFSLAFCAFFLPASPPSSFTSASPDFVCSPFTTPSHSEPGCHTRAHTHTRPADPESASVVLQVSLGSGSCLISRRLQIPGCLATPRDLLENKEPSLGGGGAVHLLSDARRRERGLAESRRTRPLAPRAGRSRAGRRARGWPPPRPGSRSRPGVPGSPRLRLPMLAKAGGRRPARAALPQVPPPRPSRQCPGSKS</sequence>